<dbReference type="InterPro" id="IPR027417">
    <property type="entry name" value="P-loop_NTPase"/>
</dbReference>
<evidence type="ECO:0000256" key="3">
    <source>
        <dbReference type="ARBA" id="ARBA00022840"/>
    </source>
</evidence>
<keyword evidence="3 5" id="KW-0067">ATP-binding</keyword>
<dbReference type="PANTHER" id="PTHR43875">
    <property type="entry name" value="MALTODEXTRIN IMPORT ATP-BINDING PROTEIN MSMX"/>
    <property type="match status" value="1"/>
</dbReference>
<name>A0A7V0N069_UNCAE</name>
<dbReference type="InterPro" id="IPR008995">
    <property type="entry name" value="Mo/tungstate-bd_C_term_dom"/>
</dbReference>
<comment type="caution">
    <text evidence="5">The sequence shown here is derived from an EMBL/GenBank/DDBJ whole genome shotgun (WGS) entry which is preliminary data.</text>
</comment>
<accession>A0A7V0N069</accession>
<dbReference type="Pfam" id="PF17912">
    <property type="entry name" value="OB_MalK"/>
    <property type="match status" value="1"/>
</dbReference>
<sequence length="361" mass="40494">MAKVVVKNLTKKFGNLVAVKDLNLTVKEGEFVVLLGPSGCGKTTTLRCIAGLEHPDEGEIYFDDTLVNDLSPSTRNIAFVFQFYALYPYLSVYDNIAFPLRAERIPEKEIRERVNSILKLLKIEDIKDKSPKKLTSGQAQRVALGRAIVRRPRVFLLDEPLSNLDAKFREEMRLELRRLQSHIGTTTIYVTHDQAEAVSLADRIVVMNLGVVQQIGTPREVYSYPRNLFVANFIGSPGMNLINCSYQSGKLVGENGSFSFPIDDETKTKIPPDLQGKRLVLGVRPEDFVFTSDKDPEGIGCEVYIVEPLGTENIVSLKIGESIVKVKTPPAFLPQVGEKLRVKIKKGKLRLFNRETEENIL</sequence>
<dbReference type="InterPro" id="IPR003593">
    <property type="entry name" value="AAA+_ATPase"/>
</dbReference>
<dbReference type="InterPro" id="IPR015855">
    <property type="entry name" value="ABC_transpr_MalK-like"/>
</dbReference>
<reference evidence="5" key="1">
    <citation type="journal article" date="2020" name="mSystems">
        <title>Genome- and Community-Level Interaction Insights into Carbon Utilization and Element Cycling Functions of Hydrothermarchaeota in Hydrothermal Sediment.</title>
        <authorList>
            <person name="Zhou Z."/>
            <person name="Liu Y."/>
            <person name="Xu W."/>
            <person name="Pan J."/>
            <person name="Luo Z.H."/>
            <person name="Li M."/>
        </authorList>
    </citation>
    <scope>NUCLEOTIDE SEQUENCE [LARGE SCALE GENOMIC DNA]</scope>
    <source>
        <strain evidence="5">HyVt-219</strain>
    </source>
</reference>
<dbReference type="SMART" id="SM00382">
    <property type="entry name" value="AAA"/>
    <property type="match status" value="1"/>
</dbReference>
<dbReference type="GO" id="GO:0016887">
    <property type="term" value="F:ATP hydrolysis activity"/>
    <property type="evidence" value="ECO:0007669"/>
    <property type="project" value="InterPro"/>
</dbReference>
<gene>
    <name evidence="5" type="ORF">ENG47_05810</name>
</gene>
<dbReference type="GO" id="GO:0055052">
    <property type="term" value="C:ATP-binding cassette (ABC) transporter complex, substrate-binding subunit-containing"/>
    <property type="evidence" value="ECO:0007669"/>
    <property type="project" value="TreeGrafter"/>
</dbReference>
<dbReference type="Pfam" id="PF00005">
    <property type="entry name" value="ABC_tran"/>
    <property type="match status" value="1"/>
</dbReference>
<evidence type="ECO:0000256" key="1">
    <source>
        <dbReference type="ARBA" id="ARBA00022448"/>
    </source>
</evidence>
<dbReference type="GO" id="GO:0005524">
    <property type="term" value="F:ATP binding"/>
    <property type="evidence" value="ECO:0007669"/>
    <property type="project" value="UniProtKB-KW"/>
</dbReference>
<keyword evidence="1" id="KW-0813">Transport</keyword>
<evidence type="ECO:0000313" key="5">
    <source>
        <dbReference type="EMBL" id="HDN85249.1"/>
    </source>
</evidence>
<evidence type="ECO:0000256" key="2">
    <source>
        <dbReference type="ARBA" id="ARBA00022741"/>
    </source>
</evidence>
<feature type="domain" description="ABC transporter" evidence="4">
    <location>
        <begin position="4"/>
        <end position="234"/>
    </location>
</feature>
<dbReference type="SUPFAM" id="SSF52540">
    <property type="entry name" value="P-loop containing nucleoside triphosphate hydrolases"/>
    <property type="match status" value="1"/>
</dbReference>
<dbReference type="Gene3D" id="2.40.50.100">
    <property type="match status" value="1"/>
</dbReference>
<dbReference type="InterPro" id="IPR047641">
    <property type="entry name" value="ABC_transpr_MalK/UgpC-like"/>
</dbReference>
<dbReference type="InterPro" id="IPR003439">
    <property type="entry name" value="ABC_transporter-like_ATP-bd"/>
</dbReference>
<dbReference type="Gene3D" id="2.40.50.140">
    <property type="entry name" value="Nucleic acid-binding proteins"/>
    <property type="match status" value="1"/>
</dbReference>
<evidence type="ECO:0000259" key="4">
    <source>
        <dbReference type="PROSITE" id="PS50893"/>
    </source>
</evidence>
<dbReference type="GO" id="GO:0008643">
    <property type="term" value="P:carbohydrate transport"/>
    <property type="evidence" value="ECO:0007669"/>
    <property type="project" value="InterPro"/>
</dbReference>
<dbReference type="PANTHER" id="PTHR43875:SF1">
    <property type="entry name" value="OSMOPROTECTIVE COMPOUNDS UPTAKE ATP-BINDING PROTEIN GGTA"/>
    <property type="match status" value="1"/>
</dbReference>
<dbReference type="AlphaFoldDB" id="A0A7V0N069"/>
<dbReference type="SUPFAM" id="SSF50331">
    <property type="entry name" value="MOP-like"/>
    <property type="match status" value="1"/>
</dbReference>
<organism evidence="5">
    <name type="scientific">Aerophobetes bacterium</name>
    <dbReference type="NCBI Taxonomy" id="2030807"/>
    <lineage>
        <taxon>Bacteria</taxon>
        <taxon>Candidatus Aerophobota</taxon>
    </lineage>
</organism>
<dbReference type="FunFam" id="3.40.50.300:FF:000042">
    <property type="entry name" value="Maltose/maltodextrin ABC transporter, ATP-binding protein"/>
    <property type="match status" value="1"/>
</dbReference>
<dbReference type="GO" id="GO:0140359">
    <property type="term" value="F:ABC-type transporter activity"/>
    <property type="evidence" value="ECO:0007669"/>
    <property type="project" value="InterPro"/>
</dbReference>
<dbReference type="Proteomes" id="UP000885660">
    <property type="component" value="Unassembled WGS sequence"/>
</dbReference>
<keyword evidence="2" id="KW-0547">Nucleotide-binding</keyword>
<dbReference type="EMBL" id="DRBC01000349">
    <property type="protein sequence ID" value="HDN85249.1"/>
    <property type="molecule type" value="Genomic_DNA"/>
</dbReference>
<dbReference type="PROSITE" id="PS50893">
    <property type="entry name" value="ABC_TRANSPORTER_2"/>
    <property type="match status" value="1"/>
</dbReference>
<dbReference type="InterPro" id="IPR012340">
    <property type="entry name" value="NA-bd_OB-fold"/>
</dbReference>
<proteinExistence type="predicted"/>
<dbReference type="CDD" id="cd03301">
    <property type="entry name" value="ABC_MalK_N"/>
    <property type="match status" value="1"/>
</dbReference>
<protein>
    <submittedName>
        <fullName evidence="5">ABC transporter ATP-binding protein</fullName>
    </submittedName>
</protein>
<dbReference type="Gene3D" id="3.40.50.300">
    <property type="entry name" value="P-loop containing nucleotide triphosphate hydrolases"/>
    <property type="match status" value="1"/>
</dbReference>
<dbReference type="InterPro" id="IPR040582">
    <property type="entry name" value="OB_MalK-like"/>
</dbReference>